<dbReference type="Proteomes" id="UP000631300">
    <property type="component" value="Unassembled WGS sequence"/>
</dbReference>
<sequence length="241" mass="27518">MTDMHQLTWQDKWRVAAGWVLVKLGKISHDDFTPDELNDLIAPHFPQRFSIRPPIGEGTVRVERGQVTLHETDNRIGLQALASLRISALSATIYRAHIMLTASCRPRYESDTATLHLEDVRFDGARLINDDYALIKDTRFLIDKLLPGGFGSLLSKSVIGGLSVLSGGVSTQALDYLKLYLNGSMQRILDYHRPQIETTLESALTHAELYHQMRDDQWREYLFARLGHHVGVEDNRLRFYF</sequence>
<comment type="caution">
    <text evidence="1">The sequence shown here is derived from an EMBL/GenBank/DDBJ whole genome shotgun (WGS) entry which is preliminary data.</text>
</comment>
<evidence type="ECO:0000313" key="1">
    <source>
        <dbReference type="EMBL" id="GGW94987.1"/>
    </source>
</evidence>
<accession>A0A918JSK8</accession>
<reference evidence="1" key="2">
    <citation type="submission" date="2020-09" db="EMBL/GenBank/DDBJ databases">
        <authorList>
            <person name="Sun Q."/>
            <person name="Kim S."/>
        </authorList>
    </citation>
    <scope>NUCLEOTIDE SEQUENCE</scope>
    <source>
        <strain evidence="1">KCTC 22164</strain>
    </source>
</reference>
<reference evidence="1" key="1">
    <citation type="journal article" date="2014" name="Int. J. Syst. Evol. Microbiol.">
        <title>Complete genome sequence of Corynebacterium casei LMG S-19264T (=DSM 44701T), isolated from a smear-ripened cheese.</title>
        <authorList>
            <consortium name="US DOE Joint Genome Institute (JGI-PGF)"/>
            <person name="Walter F."/>
            <person name="Albersmeier A."/>
            <person name="Kalinowski J."/>
            <person name="Ruckert C."/>
        </authorList>
    </citation>
    <scope>NUCLEOTIDE SEQUENCE</scope>
    <source>
        <strain evidence="1">KCTC 22164</strain>
    </source>
</reference>
<dbReference type="EMBL" id="BMXP01000011">
    <property type="protein sequence ID" value="GGW94987.1"/>
    <property type="molecule type" value="Genomic_DNA"/>
</dbReference>
<organism evidence="1 2">
    <name type="scientific">Alteromonas halophila</name>
    <dbReference type="NCBI Taxonomy" id="516698"/>
    <lineage>
        <taxon>Bacteria</taxon>
        <taxon>Pseudomonadati</taxon>
        <taxon>Pseudomonadota</taxon>
        <taxon>Gammaproteobacteria</taxon>
        <taxon>Alteromonadales</taxon>
        <taxon>Alteromonadaceae</taxon>
        <taxon>Alteromonas/Salinimonas group</taxon>
        <taxon>Alteromonas</taxon>
    </lineage>
</organism>
<protein>
    <recommendedName>
        <fullName evidence="3">DUF1439 domain-containing protein</fullName>
    </recommendedName>
</protein>
<proteinExistence type="predicted"/>
<name>A0A918JSK8_9ALTE</name>
<dbReference type="Gene3D" id="3.15.10.40">
    <property type="entry name" value="Uncharacterised protein PF07273, DUF1439"/>
    <property type="match status" value="1"/>
</dbReference>
<gene>
    <name evidence="1" type="ORF">GCM10007391_31530</name>
</gene>
<keyword evidence="2" id="KW-1185">Reference proteome</keyword>
<dbReference type="AlphaFoldDB" id="A0A918JSK8"/>
<evidence type="ECO:0008006" key="3">
    <source>
        <dbReference type="Google" id="ProtNLM"/>
    </source>
</evidence>
<evidence type="ECO:0000313" key="2">
    <source>
        <dbReference type="Proteomes" id="UP000631300"/>
    </source>
</evidence>